<gene>
    <name evidence="2" type="ORF">H5P28_06390</name>
</gene>
<protein>
    <submittedName>
        <fullName evidence="2">Uncharacterized protein</fullName>
    </submittedName>
</protein>
<dbReference type="AlphaFoldDB" id="A0A842HDY5"/>
<proteinExistence type="predicted"/>
<dbReference type="EMBL" id="JACHVB010000019">
    <property type="protein sequence ID" value="MBC2593886.1"/>
    <property type="molecule type" value="Genomic_DNA"/>
</dbReference>
<feature type="transmembrane region" description="Helical" evidence="1">
    <location>
        <begin position="41"/>
        <end position="59"/>
    </location>
</feature>
<keyword evidence="1" id="KW-1133">Transmembrane helix</keyword>
<organism evidence="2 3">
    <name type="scientific">Ruficoccus amylovorans</name>
    <dbReference type="NCBI Taxonomy" id="1804625"/>
    <lineage>
        <taxon>Bacteria</taxon>
        <taxon>Pseudomonadati</taxon>
        <taxon>Verrucomicrobiota</taxon>
        <taxon>Opitutia</taxon>
        <taxon>Puniceicoccales</taxon>
        <taxon>Cerasicoccaceae</taxon>
        <taxon>Ruficoccus</taxon>
    </lineage>
</organism>
<reference evidence="2 3" key="1">
    <citation type="submission" date="2020-07" db="EMBL/GenBank/DDBJ databases">
        <authorList>
            <person name="Feng X."/>
        </authorList>
    </citation>
    <scope>NUCLEOTIDE SEQUENCE [LARGE SCALE GENOMIC DNA]</scope>
    <source>
        <strain evidence="2 3">JCM31066</strain>
    </source>
</reference>
<dbReference type="Proteomes" id="UP000546464">
    <property type="component" value="Unassembled WGS sequence"/>
</dbReference>
<sequence>MKGLSASPAAEFFLFFHLTGVLITIVYYKNTKLAADHMKRTALFFASLLALICACTLHAQTTVQLNLNAGGYINSDLNGANASLETGANTNMNFIGGLGVNGARQAILAFDLPTLSGDLETAIISFNMRSSQAVESKPWFSIDAYAFTTTPAASDIYIGEDDTRSDFTLIQEDVMSTSTTHGETISINITSYLASLYKDGRPSVSTVYLRLNPNATLTGHDDFGRYRPDFVNGQGESQASLTITTVSESSTPALLSGLLTLAYLWRRRIRK</sequence>
<keyword evidence="3" id="KW-1185">Reference proteome</keyword>
<keyword evidence="1" id="KW-0812">Transmembrane</keyword>
<name>A0A842HDY5_9BACT</name>
<evidence type="ECO:0000256" key="1">
    <source>
        <dbReference type="SAM" id="Phobius"/>
    </source>
</evidence>
<dbReference type="RefSeq" id="WP_185674876.1">
    <property type="nucleotide sequence ID" value="NZ_JACHVB010000019.1"/>
</dbReference>
<accession>A0A842HDY5</accession>
<evidence type="ECO:0000313" key="2">
    <source>
        <dbReference type="EMBL" id="MBC2593886.1"/>
    </source>
</evidence>
<feature type="transmembrane region" description="Helical" evidence="1">
    <location>
        <begin position="12"/>
        <end position="29"/>
    </location>
</feature>
<keyword evidence="1" id="KW-0472">Membrane</keyword>
<evidence type="ECO:0000313" key="3">
    <source>
        <dbReference type="Proteomes" id="UP000546464"/>
    </source>
</evidence>
<comment type="caution">
    <text evidence="2">The sequence shown here is derived from an EMBL/GenBank/DDBJ whole genome shotgun (WGS) entry which is preliminary data.</text>
</comment>